<accession>A0A0E2D6U0</accession>
<feature type="transmembrane region" description="Helical" evidence="1">
    <location>
        <begin position="6"/>
        <end position="27"/>
    </location>
</feature>
<reference evidence="2 3" key="1">
    <citation type="submission" date="2012-10" db="EMBL/GenBank/DDBJ databases">
        <authorList>
            <person name="Harkins D.M."/>
            <person name="Durkin A.S."/>
            <person name="Brinkac L.M."/>
            <person name="Haft D.H."/>
            <person name="Selengut J.D."/>
            <person name="Sanka R."/>
            <person name="DePew J."/>
            <person name="Purushe J."/>
            <person name="Chanthongthip A."/>
            <person name="Lattana O."/>
            <person name="Phetsouvanh R."/>
            <person name="Newton P.N."/>
            <person name="Vinetz J.M."/>
            <person name="Sutton G.G."/>
            <person name="Nierman W.C."/>
            <person name="Fouts D.E."/>
        </authorList>
    </citation>
    <scope>NUCLEOTIDE SEQUENCE [LARGE SCALE GENOMIC DNA]</scope>
    <source>
        <strain evidence="2 3">UI 12758</strain>
    </source>
</reference>
<comment type="caution">
    <text evidence="2">The sequence shown here is derived from an EMBL/GenBank/DDBJ whole genome shotgun (WGS) entry which is preliminary data.</text>
</comment>
<name>A0A0E2D6U0_LEPIR</name>
<gene>
    <name evidence="2" type="ORF">LEP1GSC105_2385</name>
</gene>
<evidence type="ECO:0000313" key="2">
    <source>
        <dbReference type="EMBL" id="EKR55770.1"/>
    </source>
</evidence>
<evidence type="ECO:0000313" key="3">
    <source>
        <dbReference type="Proteomes" id="UP000001340"/>
    </source>
</evidence>
<evidence type="ECO:0000256" key="1">
    <source>
        <dbReference type="SAM" id="Phobius"/>
    </source>
</evidence>
<keyword evidence="1" id="KW-0812">Transmembrane</keyword>
<dbReference type="AlphaFoldDB" id="A0A0E2D6U0"/>
<proteinExistence type="predicted"/>
<dbReference type="Proteomes" id="UP000001340">
    <property type="component" value="Unassembled WGS sequence"/>
</dbReference>
<keyword evidence="1" id="KW-0472">Membrane</keyword>
<sequence>MVCNIFIFFFLINMFDRVDFYTIFVFSKSYKRFSLRKLELNDL</sequence>
<organism evidence="2 3">
    <name type="scientific">Leptospira interrogans str. UI 12758</name>
    <dbReference type="NCBI Taxonomy" id="1049938"/>
    <lineage>
        <taxon>Bacteria</taxon>
        <taxon>Pseudomonadati</taxon>
        <taxon>Spirochaetota</taxon>
        <taxon>Spirochaetia</taxon>
        <taxon>Leptospirales</taxon>
        <taxon>Leptospiraceae</taxon>
        <taxon>Leptospira</taxon>
    </lineage>
</organism>
<protein>
    <submittedName>
        <fullName evidence="2">Uncharacterized protein</fullName>
    </submittedName>
</protein>
<keyword evidence="1" id="KW-1133">Transmembrane helix</keyword>
<dbReference type="EMBL" id="AHNR02000028">
    <property type="protein sequence ID" value="EKR55770.1"/>
    <property type="molecule type" value="Genomic_DNA"/>
</dbReference>